<keyword evidence="4 7" id="KW-0812">Transmembrane</keyword>
<evidence type="ECO:0000259" key="8">
    <source>
        <dbReference type="PROSITE" id="PS50928"/>
    </source>
</evidence>
<name>A0A1M5V8D7_9CLOT</name>
<sequence>MKGKKKAIIVLMLFIIMAIFSDKIAPYSTDDFSFEVLLKPSYEHILGTDEMGHDLLSLVMNGFRVTISIALISAVFSTLIGSLLALISTIMGGIVDKILVRICDVFIMIPEIIIILFFAAFAKPSLLNTLYAIIFFSWGKVFRILRAKILAVKDKSKVKYTLLMKGNVIDISKKLWYDIRGTVVTMFILQCSKAAVYETTLSYFGIGDPIVKTWGKVIKSAMNFEGIFYDGVYMWYLIPPILCLIVFIVSLAFLTFDKME</sequence>
<keyword evidence="5 7" id="KW-1133">Transmembrane helix</keyword>
<dbReference type="GO" id="GO:0005886">
    <property type="term" value="C:plasma membrane"/>
    <property type="evidence" value="ECO:0007669"/>
    <property type="project" value="UniProtKB-SubCell"/>
</dbReference>
<keyword evidence="2" id="KW-0813">Transport</keyword>
<dbReference type="SUPFAM" id="SSF161098">
    <property type="entry name" value="MetI-like"/>
    <property type="match status" value="1"/>
</dbReference>
<dbReference type="RefSeq" id="WP_072830979.1">
    <property type="nucleotide sequence ID" value="NZ_FQXP01000004.1"/>
</dbReference>
<dbReference type="InterPro" id="IPR035906">
    <property type="entry name" value="MetI-like_sf"/>
</dbReference>
<evidence type="ECO:0000256" key="7">
    <source>
        <dbReference type="SAM" id="Phobius"/>
    </source>
</evidence>
<dbReference type="STRING" id="1121306.SAMN02745196_01165"/>
<evidence type="ECO:0000256" key="3">
    <source>
        <dbReference type="ARBA" id="ARBA00022475"/>
    </source>
</evidence>
<keyword evidence="10" id="KW-1185">Reference proteome</keyword>
<evidence type="ECO:0000313" key="10">
    <source>
        <dbReference type="Proteomes" id="UP000184526"/>
    </source>
</evidence>
<dbReference type="Gene3D" id="1.10.3720.10">
    <property type="entry name" value="MetI-like"/>
    <property type="match status" value="1"/>
</dbReference>
<feature type="transmembrane region" description="Helical" evidence="7">
    <location>
        <begin position="126"/>
        <end position="145"/>
    </location>
</feature>
<feature type="transmembrane region" description="Helical" evidence="7">
    <location>
        <begin position="65"/>
        <end position="86"/>
    </location>
</feature>
<dbReference type="InterPro" id="IPR000515">
    <property type="entry name" value="MetI-like"/>
</dbReference>
<dbReference type="GO" id="GO:0055085">
    <property type="term" value="P:transmembrane transport"/>
    <property type="evidence" value="ECO:0007669"/>
    <property type="project" value="InterPro"/>
</dbReference>
<feature type="transmembrane region" description="Helical" evidence="7">
    <location>
        <begin position="232"/>
        <end position="256"/>
    </location>
</feature>
<evidence type="ECO:0000256" key="2">
    <source>
        <dbReference type="ARBA" id="ARBA00022448"/>
    </source>
</evidence>
<reference evidence="9 10" key="1">
    <citation type="submission" date="2016-11" db="EMBL/GenBank/DDBJ databases">
        <authorList>
            <person name="Jaros S."/>
            <person name="Januszkiewicz K."/>
            <person name="Wedrychowicz H."/>
        </authorList>
    </citation>
    <scope>NUCLEOTIDE SEQUENCE [LARGE SCALE GENOMIC DNA]</scope>
    <source>
        <strain evidence="9 10">DSM 3089</strain>
    </source>
</reference>
<keyword evidence="6 7" id="KW-0472">Membrane</keyword>
<feature type="domain" description="ABC transmembrane type-1" evidence="8">
    <location>
        <begin position="63"/>
        <end position="255"/>
    </location>
</feature>
<dbReference type="OrthoDB" id="9783218at2"/>
<evidence type="ECO:0000256" key="1">
    <source>
        <dbReference type="ARBA" id="ARBA00004651"/>
    </source>
</evidence>
<organism evidence="9 10">
    <name type="scientific">Clostridium collagenovorans DSM 3089</name>
    <dbReference type="NCBI Taxonomy" id="1121306"/>
    <lineage>
        <taxon>Bacteria</taxon>
        <taxon>Bacillati</taxon>
        <taxon>Bacillota</taxon>
        <taxon>Clostridia</taxon>
        <taxon>Eubacteriales</taxon>
        <taxon>Clostridiaceae</taxon>
        <taxon>Clostridium</taxon>
    </lineage>
</organism>
<dbReference type="PROSITE" id="PS50928">
    <property type="entry name" value="ABC_TM1"/>
    <property type="match status" value="1"/>
</dbReference>
<proteinExistence type="predicted"/>
<dbReference type="EMBL" id="FQXP01000004">
    <property type="protein sequence ID" value="SHH71470.1"/>
    <property type="molecule type" value="Genomic_DNA"/>
</dbReference>
<evidence type="ECO:0000256" key="4">
    <source>
        <dbReference type="ARBA" id="ARBA00022692"/>
    </source>
</evidence>
<dbReference type="InterPro" id="IPR050366">
    <property type="entry name" value="BP-dependent_transpt_permease"/>
</dbReference>
<dbReference type="AlphaFoldDB" id="A0A1M5V8D7"/>
<evidence type="ECO:0000313" key="9">
    <source>
        <dbReference type="EMBL" id="SHH71470.1"/>
    </source>
</evidence>
<accession>A0A1M5V8D7</accession>
<gene>
    <name evidence="9" type="ORF">SAMN02745196_01165</name>
</gene>
<dbReference type="PANTHER" id="PTHR43386">
    <property type="entry name" value="OLIGOPEPTIDE TRANSPORT SYSTEM PERMEASE PROTEIN APPC"/>
    <property type="match status" value="1"/>
</dbReference>
<feature type="transmembrane region" description="Helical" evidence="7">
    <location>
        <begin position="98"/>
        <end position="120"/>
    </location>
</feature>
<keyword evidence="3" id="KW-1003">Cell membrane</keyword>
<dbReference type="PANTHER" id="PTHR43386:SF1">
    <property type="entry name" value="D,D-DIPEPTIDE TRANSPORT SYSTEM PERMEASE PROTEIN DDPC-RELATED"/>
    <property type="match status" value="1"/>
</dbReference>
<protein>
    <submittedName>
        <fullName evidence="9">Peptide/nickel transport system permease protein</fullName>
    </submittedName>
</protein>
<evidence type="ECO:0000256" key="6">
    <source>
        <dbReference type="ARBA" id="ARBA00023136"/>
    </source>
</evidence>
<evidence type="ECO:0000256" key="5">
    <source>
        <dbReference type="ARBA" id="ARBA00022989"/>
    </source>
</evidence>
<comment type="subcellular location">
    <subcellularLocation>
        <location evidence="1">Cell membrane</location>
        <topology evidence="1">Multi-pass membrane protein</topology>
    </subcellularLocation>
</comment>
<dbReference type="Proteomes" id="UP000184526">
    <property type="component" value="Unassembled WGS sequence"/>
</dbReference>